<protein>
    <submittedName>
        <fullName evidence="1">Uncharacterized protein</fullName>
    </submittedName>
</protein>
<gene>
    <name evidence="1" type="ORF">HQN79_08000</name>
</gene>
<proteinExistence type="predicted"/>
<dbReference type="KEGG" id="txa:HQN79_08000"/>
<dbReference type="RefSeq" id="WP_173285410.1">
    <property type="nucleotide sequence ID" value="NZ_CP054020.1"/>
</dbReference>
<dbReference type="EMBL" id="CP054020">
    <property type="protein sequence ID" value="QKI89512.1"/>
    <property type="molecule type" value="Genomic_DNA"/>
</dbReference>
<keyword evidence="2" id="KW-1185">Reference proteome</keyword>
<evidence type="ECO:0000313" key="2">
    <source>
        <dbReference type="Proteomes" id="UP000504724"/>
    </source>
</evidence>
<dbReference type="AlphaFoldDB" id="A0A7D4NR32"/>
<dbReference type="Proteomes" id="UP000504724">
    <property type="component" value="Chromosome"/>
</dbReference>
<evidence type="ECO:0000313" key="1">
    <source>
        <dbReference type="EMBL" id="QKI89512.1"/>
    </source>
</evidence>
<name>A0A7D4NR32_9GAMM</name>
<reference evidence="1 2" key="1">
    <citation type="submission" date="2020-05" db="EMBL/GenBank/DDBJ databases">
        <title>Thiomicrorhabdus sediminis sp.nov. and Thiomicrorhabdus xiamenensis sp.nov., novel sulfur-oxidizing bacteria isolated from coastal sediment.</title>
        <authorList>
            <person name="Liu X."/>
        </authorList>
    </citation>
    <scope>NUCLEOTIDE SEQUENCE [LARGE SCALE GENOMIC DNA]</scope>
    <source>
        <strain evidence="1 2">G2</strain>
    </source>
</reference>
<sequence>MLASLIMLSWVTDYGVDGEKLSSHNIAQASAADEDLGIDFDSLEATGAGPSQDKLNHRDNDECMAGSTDVECMLKELQESREGLLR</sequence>
<accession>A0A7D4NR32</accession>
<organism evidence="1 2">
    <name type="scientific">Thiomicrorhabdus xiamenensis</name>
    <dbReference type="NCBI Taxonomy" id="2739063"/>
    <lineage>
        <taxon>Bacteria</taxon>
        <taxon>Pseudomonadati</taxon>
        <taxon>Pseudomonadota</taxon>
        <taxon>Gammaproteobacteria</taxon>
        <taxon>Thiotrichales</taxon>
        <taxon>Piscirickettsiaceae</taxon>
        <taxon>Thiomicrorhabdus</taxon>
    </lineage>
</organism>